<reference evidence="1 2" key="1">
    <citation type="submission" date="2016-10" db="EMBL/GenBank/DDBJ databases">
        <authorList>
            <person name="de Groot N.N."/>
        </authorList>
    </citation>
    <scope>NUCLEOTIDE SEQUENCE [LARGE SCALE GENOMIC DNA]</scope>
    <source>
        <strain evidence="1 2">DSM 2179</strain>
    </source>
</reference>
<dbReference type="EMBL" id="FNZK01000025">
    <property type="protein sequence ID" value="SEJ93152.1"/>
    <property type="molecule type" value="Genomic_DNA"/>
</dbReference>
<organism evidence="1 2">
    <name type="scientific">Propionispira arboris</name>
    <dbReference type="NCBI Taxonomy" id="84035"/>
    <lineage>
        <taxon>Bacteria</taxon>
        <taxon>Bacillati</taxon>
        <taxon>Bacillota</taxon>
        <taxon>Negativicutes</taxon>
        <taxon>Selenomonadales</taxon>
        <taxon>Selenomonadaceae</taxon>
        <taxon>Propionispira</taxon>
    </lineage>
</organism>
<dbReference type="RefSeq" id="WP_091835309.1">
    <property type="nucleotide sequence ID" value="NZ_FNZK01000025.1"/>
</dbReference>
<protein>
    <submittedName>
        <fullName evidence="1">Uncharacterized protein</fullName>
    </submittedName>
</protein>
<keyword evidence="2" id="KW-1185">Reference proteome</keyword>
<sequence>MVKIPKDLGDKDMFKGYAEKETFETMFLSGEEEPRTVIKNKIKEDLNTAYLTKDLQEKIGKLLLDLKMDLYKDGIIDYEIKVKKMGMDIVLSAAANKSKART</sequence>
<evidence type="ECO:0000313" key="2">
    <source>
        <dbReference type="Proteomes" id="UP000199662"/>
    </source>
</evidence>
<dbReference type="Proteomes" id="UP000199662">
    <property type="component" value="Unassembled WGS sequence"/>
</dbReference>
<name>A0A1H7D0X6_9FIRM</name>
<accession>A0A1H7D0X6</accession>
<gene>
    <name evidence="1" type="ORF">SAMN05660742_12548</name>
</gene>
<evidence type="ECO:0000313" key="1">
    <source>
        <dbReference type="EMBL" id="SEJ93152.1"/>
    </source>
</evidence>
<dbReference type="AlphaFoldDB" id="A0A1H7D0X6"/>
<dbReference type="STRING" id="84035.SAMN05660742_12548"/>
<proteinExistence type="predicted"/>